<evidence type="ECO:0000313" key="4">
    <source>
        <dbReference type="Proteomes" id="UP000176650"/>
    </source>
</evidence>
<feature type="transmembrane region" description="Helical" evidence="1">
    <location>
        <begin position="468"/>
        <end position="488"/>
    </location>
</feature>
<organism evidence="3 4">
    <name type="scientific">Candidatus Azambacteria bacterium RIFCSPLOWO2_01_FULL_46_25</name>
    <dbReference type="NCBI Taxonomy" id="1797298"/>
    <lineage>
        <taxon>Bacteria</taxon>
        <taxon>Candidatus Azamiibacteriota</taxon>
    </lineage>
</organism>
<accession>A0A1F5BV97</accession>
<evidence type="ECO:0000256" key="1">
    <source>
        <dbReference type="SAM" id="Phobius"/>
    </source>
</evidence>
<sequence>MISEEYYYLNIGRASDLKDAKERRLYRLFEILPGALSWGTLAVLAFLSWLTPVAVAFFIIAFDVYWLLKTIFLSLHLRSGFKAMRANLTVDWFEKLKQEKRGWEEYRHLIILPVYREGWEVVEPTLAALVDARYPKEKMLVVLALEERAGDEARALGARAEKDFGEKFGAFLVTTHPKDRAGEMPGKGSNINFAGRAARERIIDPEGIPIDRVIVSAFDIDTVAGEHYFARLAWLYLSTERPDRTSFQPVPFYINNIWHAPAVARVIAFSATFWHTLQQERPERMTTFSSHSMSLRALLDVNYWQANVVSEDSRIFWQCFLRYDGDYKVVPLFYPVSMDANVAETFWQTMINQYKQQRRWGYGVENVPYFLFGFLRNKKISLYKKLKFSFIITEGFHSWATNAPIIFLFGWLPLYLGGEAFNTTQLAYNLPQITKYIMTLSMLGIVTSALLTMIILPPRPPEYGRWKYALMVLQWPLLFITMIVFGAFPGLDAQTRLMLGKYLGFWVTPKVRK</sequence>
<dbReference type="PANTHER" id="PTHR36851:SF1">
    <property type="entry name" value="GLYCO_TRANS_2-LIKE DOMAIN-CONTAINING PROTEIN"/>
    <property type="match status" value="1"/>
</dbReference>
<dbReference type="InterPro" id="IPR029044">
    <property type="entry name" value="Nucleotide-diphossugar_trans"/>
</dbReference>
<dbReference type="InterPro" id="IPR001173">
    <property type="entry name" value="Glyco_trans_2-like"/>
</dbReference>
<comment type="caution">
    <text evidence="3">The sequence shown here is derived from an EMBL/GenBank/DDBJ whole genome shotgun (WGS) entry which is preliminary data.</text>
</comment>
<dbReference type="STRING" id="1797298.A2988_03385"/>
<evidence type="ECO:0000313" key="3">
    <source>
        <dbReference type="EMBL" id="OGD34529.1"/>
    </source>
</evidence>
<feature type="transmembrane region" description="Helical" evidence="1">
    <location>
        <begin position="28"/>
        <end position="47"/>
    </location>
</feature>
<feature type="transmembrane region" description="Helical" evidence="1">
    <location>
        <begin position="436"/>
        <end position="456"/>
    </location>
</feature>
<dbReference type="Proteomes" id="UP000176650">
    <property type="component" value="Unassembled WGS sequence"/>
</dbReference>
<name>A0A1F5BV97_9BACT</name>
<proteinExistence type="predicted"/>
<reference evidence="3 4" key="1">
    <citation type="journal article" date="2016" name="Nat. Commun.">
        <title>Thousands of microbial genomes shed light on interconnected biogeochemical processes in an aquifer system.</title>
        <authorList>
            <person name="Anantharaman K."/>
            <person name="Brown C.T."/>
            <person name="Hug L.A."/>
            <person name="Sharon I."/>
            <person name="Castelle C.J."/>
            <person name="Probst A.J."/>
            <person name="Thomas B.C."/>
            <person name="Singh A."/>
            <person name="Wilkins M.J."/>
            <person name="Karaoz U."/>
            <person name="Brodie E.L."/>
            <person name="Williams K.H."/>
            <person name="Hubbard S.S."/>
            <person name="Banfield J.F."/>
        </authorList>
    </citation>
    <scope>NUCLEOTIDE SEQUENCE [LARGE SCALE GENOMIC DNA]</scope>
</reference>
<evidence type="ECO:0000259" key="2">
    <source>
        <dbReference type="Pfam" id="PF13632"/>
    </source>
</evidence>
<gene>
    <name evidence="3" type="ORF">A2988_03385</name>
</gene>
<keyword evidence="1" id="KW-0812">Transmembrane</keyword>
<dbReference type="Gene3D" id="3.90.550.10">
    <property type="entry name" value="Spore Coat Polysaccharide Biosynthesis Protein SpsA, Chain A"/>
    <property type="match status" value="1"/>
</dbReference>
<dbReference type="Pfam" id="PF13632">
    <property type="entry name" value="Glyco_trans_2_3"/>
    <property type="match status" value="1"/>
</dbReference>
<dbReference type="PANTHER" id="PTHR36851">
    <property type="entry name" value="UNNAMED PRODUCT"/>
    <property type="match status" value="1"/>
</dbReference>
<feature type="domain" description="Glycosyltransferase 2-like" evidence="2">
    <location>
        <begin position="218"/>
        <end position="443"/>
    </location>
</feature>
<dbReference type="EMBL" id="MEYS01000001">
    <property type="protein sequence ID" value="OGD34529.1"/>
    <property type="molecule type" value="Genomic_DNA"/>
</dbReference>
<keyword evidence="1" id="KW-1133">Transmembrane helix</keyword>
<feature type="transmembrane region" description="Helical" evidence="1">
    <location>
        <begin position="388"/>
        <end position="416"/>
    </location>
</feature>
<keyword evidence="1" id="KW-0472">Membrane</keyword>
<protein>
    <recommendedName>
        <fullName evidence="2">Glycosyltransferase 2-like domain-containing protein</fullName>
    </recommendedName>
</protein>
<dbReference type="SUPFAM" id="SSF53448">
    <property type="entry name" value="Nucleotide-diphospho-sugar transferases"/>
    <property type="match status" value="1"/>
</dbReference>
<dbReference type="AlphaFoldDB" id="A0A1F5BV97"/>
<feature type="transmembrane region" description="Helical" evidence="1">
    <location>
        <begin position="53"/>
        <end position="75"/>
    </location>
</feature>